<feature type="transmembrane region" description="Helical" evidence="1">
    <location>
        <begin position="416"/>
        <end position="433"/>
    </location>
</feature>
<dbReference type="InterPro" id="IPR030191">
    <property type="entry name" value="CodB"/>
</dbReference>
<proteinExistence type="predicted"/>
<comment type="caution">
    <text evidence="2">The sequence shown here is derived from an EMBL/GenBank/DDBJ whole genome shotgun (WGS) entry which is preliminary data.</text>
</comment>
<evidence type="ECO:0000313" key="3">
    <source>
        <dbReference type="Proteomes" id="UP001379949"/>
    </source>
</evidence>
<keyword evidence="1" id="KW-1133">Transmembrane helix</keyword>
<dbReference type="Proteomes" id="UP001379949">
    <property type="component" value="Unassembled WGS sequence"/>
</dbReference>
<sequence>MNFEKLDNVSEEQLPIAKHKQHGWKHFLGLYAGEHVAATEFVIGATFVALGAKTMDILLGLLIGNILAILSWTLITAPIATQTRLSLYTYLEKVAGKSMTKLYNWANVIIFTVISAAMITVSSTAVRYLFNIPAQLNWYPTNSWFVLVVLAVGAVVVFVAMYGFKAVSEFSGICGPWLFVMFGSGALVIMPALSESVLGTTTLHSFKDFITIGDQSIWTGVNAYGKPGIGLLEVIGFAWAANTITHFGLIDMALFRYAKKPIYGLATSSGMLFGHFIAWVSAGIMGAGTAVLVKKSIIALDPGDVAFQALGLSGFVIVIVAGWTTANANLYRAGLAAQAIFTRYSRRQTTLAVGLITMVVACFPFVFSKMLPLLTYAGLLVVPVGAIVFSEHVLFPKIGFSRYWVSYQKLTHSTPAVASWGIGLAFGFGLNALNVMSFYYLFLPTWVVTIIVYTLLAQRYGASKEYPEEMAEMASHDKLVEAYHEEQARVAVPIVEDTSLLTKALKSIAWISLIVTLALASITMFASENMAHYLENRETFYTYGFVCTILYFTAAYWALKRQKALQA</sequence>
<feature type="transmembrane region" description="Helical" evidence="1">
    <location>
        <begin position="349"/>
        <end position="367"/>
    </location>
</feature>
<gene>
    <name evidence="2" type="ORF">V6242_04540</name>
</gene>
<dbReference type="EMBL" id="JBAKAR010000002">
    <property type="protein sequence ID" value="MEL0612403.1"/>
    <property type="molecule type" value="Genomic_DNA"/>
</dbReference>
<accession>A0ABU9G3T9</accession>
<feature type="transmembrane region" description="Helical" evidence="1">
    <location>
        <begin position="176"/>
        <end position="193"/>
    </location>
</feature>
<dbReference type="PANTHER" id="PTHR30569:SF0">
    <property type="entry name" value="CYTOSINE PERMEASE"/>
    <property type="match status" value="1"/>
</dbReference>
<dbReference type="RefSeq" id="WP_341566426.1">
    <property type="nucleotide sequence ID" value="NZ_JBAKAR010000002.1"/>
</dbReference>
<dbReference type="PANTHER" id="PTHR30569">
    <property type="entry name" value="CYTOSINE TRANSPORTER CODB"/>
    <property type="match status" value="1"/>
</dbReference>
<evidence type="ECO:0000256" key="1">
    <source>
        <dbReference type="SAM" id="Phobius"/>
    </source>
</evidence>
<feature type="transmembrane region" description="Helical" evidence="1">
    <location>
        <begin position="144"/>
        <end position="164"/>
    </location>
</feature>
<feature type="transmembrane region" description="Helical" evidence="1">
    <location>
        <begin position="270"/>
        <end position="293"/>
    </location>
</feature>
<feature type="transmembrane region" description="Helical" evidence="1">
    <location>
        <begin position="28"/>
        <end position="51"/>
    </location>
</feature>
<protein>
    <recommendedName>
        <fullName evidence="4">Purine-cytosine permease-like protein</fullName>
    </recommendedName>
</protein>
<keyword evidence="3" id="KW-1185">Reference proteome</keyword>
<organism evidence="2 3">
    <name type="scientific">Marinomonas arenicola</name>
    <dbReference type="NCBI Taxonomy" id="569601"/>
    <lineage>
        <taxon>Bacteria</taxon>
        <taxon>Pseudomonadati</taxon>
        <taxon>Pseudomonadota</taxon>
        <taxon>Gammaproteobacteria</taxon>
        <taxon>Oceanospirillales</taxon>
        <taxon>Oceanospirillaceae</taxon>
        <taxon>Marinomonas</taxon>
    </lineage>
</organism>
<dbReference type="Gene3D" id="1.10.4160.10">
    <property type="entry name" value="Hydantoin permease"/>
    <property type="match status" value="1"/>
</dbReference>
<feature type="transmembrane region" description="Helical" evidence="1">
    <location>
        <begin position="439"/>
        <end position="456"/>
    </location>
</feature>
<feature type="transmembrane region" description="Helical" evidence="1">
    <location>
        <begin position="508"/>
        <end position="527"/>
    </location>
</feature>
<feature type="transmembrane region" description="Helical" evidence="1">
    <location>
        <begin position="234"/>
        <end position="258"/>
    </location>
</feature>
<reference evidence="2 3" key="1">
    <citation type="submission" date="2024-02" db="EMBL/GenBank/DDBJ databases">
        <title>Bacteria isolated from the canopy kelp, Nereocystis luetkeana.</title>
        <authorList>
            <person name="Pfister C.A."/>
            <person name="Younker I.T."/>
            <person name="Light S.H."/>
        </authorList>
    </citation>
    <scope>NUCLEOTIDE SEQUENCE [LARGE SCALE GENOMIC DNA]</scope>
    <source>
        <strain evidence="2 3">TI.4.07</strain>
    </source>
</reference>
<feature type="transmembrane region" description="Helical" evidence="1">
    <location>
        <begin position="305"/>
        <end position="328"/>
    </location>
</feature>
<feature type="transmembrane region" description="Helical" evidence="1">
    <location>
        <begin position="539"/>
        <end position="559"/>
    </location>
</feature>
<name>A0ABU9G3T9_9GAMM</name>
<keyword evidence="1" id="KW-0472">Membrane</keyword>
<feature type="transmembrane region" description="Helical" evidence="1">
    <location>
        <begin position="102"/>
        <end position="124"/>
    </location>
</feature>
<evidence type="ECO:0000313" key="2">
    <source>
        <dbReference type="EMBL" id="MEL0612403.1"/>
    </source>
</evidence>
<keyword evidence="1" id="KW-0812">Transmembrane</keyword>
<evidence type="ECO:0008006" key="4">
    <source>
        <dbReference type="Google" id="ProtNLM"/>
    </source>
</evidence>
<feature type="transmembrane region" description="Helical" evidence="1">
    <location>
        <begin position="373"/>
        <end position="395"/>
    </location>
</feature>
<feature type="transmembrane region" description="Helical" evidence="1">
    <location>
        <begin position="57"/>
        <end position="81"/>
    </location>
</feature>